<feature type="transmembrane region" description="Helical" evidence="6">
    <location>
        <begin position="20"/>
        <end position="38"/>
    </location>
</feature>
<name>A0ABN2MVC0_9ACTN</name>
<evidence type="ECO:0000256" key="1">
    <source>
        <dbReference type="ARBA" id="ARBA00004167"/>
    </source>
</evidence>
<dbReference type="RefSeq" id="WP_344140685.1">
    <property type="nucleotide sequence ID" value="NZ_BAAALT010000369.1"/>
</dbReference>
<keyword evidence="2" id="KW-0488">Methylation</keyword>
<keyword evidence="3 6" id="KW-0812">Transmembrane</keyword>
<evidence type="ECO:0000256" key="5">
    <source>
        <dbReference type="ARBA" id="ARBA00023136"/>
    </source>
</evidence>
<comment type="subcellular location">
    <subcellularLocation>
        <location evidence="1">Membrane</location>
        <topology evidence="1">Single-pass membrane protein</topology>
    </subcellularLocation>
</comment>
<gene>
    <name evidence="7" type="ORF">GCM10009682_64080</name>
</gene>
<reference evidence="7 8" key="1">
    <citation type="journal article" date="2019" name="Int. J. Syst. Evol. Microbiol.">
        <title>The Global Catalogue of Microorganisms (GCM) 10K type strain sequencing project: providing services to taxonomists for standard genome sequencing and annotation.</title>
        <authorList>
            <consortium name="The Broad Institute Genomics Platform"/>
            <consortium name="The Broad Institute Genome Sequencing Center for Infectious Disease"/>
            <person name="Wu L."/>
            <person name="Ma J."/>
        </authorList>
    </citation>
    <scope>NUCLEOTIDE SEQUENCE [LARGE SCALE GENOMIC DNA]</scope>
    <source>
        <strain evidence="7 8">JCM 13250</strain>
    </source>
</reference>
<evidence type="ECO:0000256" key="4">
    <source>
        <dbReference type="ARBA" id="ARBA00022989"/>
    </source>
</evidence>
<evidence type="ECO:0008006" key="9">
    <source>
        <dbReference type="Google" id="ProtNLM"/>
    </source>
</evidence>
<dbReference type="PRINTS" id="PR00885">
    <property type="entry name" value="BCTERIALGSPH"/>
</dbReference>
<sequence length="116" mass="12146">MRDRISAVRRNESGFTLIELLIVIVILGVLAGAVVFAVKGIKDRGTAAACTSDKKVVEVAAEAYYAKYNKYPAGADDTARLNVLKTEGLIKDVPGGNGYTITLTDTGVVGPASCTP</sequence>
<evidence type="ECO:0000313" key="7">
    <source>
        <dbReference type="EMBL" id="GAA1839051.1"/>
    </source>
</evidence>
<comment type="caution">
    <text evidence="7">The sequence shown here is derived from an EMBL/GenBank/DDBJ whole genome shotgun (WGS) entry which is preliminary data.</text>
</comment>
<evidence type="ECO:0000256" key="3">
    <source>
        <dbReference type="ARBA" id="ARBA00022692"/>
    </source>
</evidence>
<keyword evidence="5 6" id="KW-0472">Membrane</keyword>
<evidence type="ECO:0000256" key="2">
    <source>
        <dbReference type="ARBA" id="ARBA00022481"/>
    </source>
</evidence>
<evidence type="ECO:0000256" key="6">
    <source>
        <dbReference type="SAM" id="Phobius"/>
    </source>
</evidence>
<proteinExistence type="predicted"/>
<dbReference type="PROSITE" id="PS00409">
    <property type="entry name" value="PROKAR_NTER_METHYL"/>
    <property type="match status" value="1"/>
</dbReference>
<dbReference type="Gene3D" id="3.30.700.10">
    <property type="entry name" value="Glycoprotein, Type 4 Pilin"/>
    <property type="match status" value="1"/>
</dbReference>
<keyword evidence="4 6" id="KW-1133">Transmembrane helix</keyword>
<dbReference type="EMBL" id="BAAALT010000369">
    <property type="protein sequence ID" value="GAA1839051.1"/>
    <property type="molecule type" value="Genomic_DNA"/>
</dbReference>
<accession>A0ABN2MVC0</accession>
<dbReference type="Pfam" id="PF07963">
    <property type="entry name" value="N_methyl"/>
    <property type="match status" value="1"/>
</dbReference>
<protein>
    <recommendedName>
        <fullName evidence="9">Prepilin-type N-terminal cleavage/methylation domain-containing protein</fullName>
    </recommendedName>
</protein>
<dbReference type="InterPro" id="IPR002416">
    <property type="entry name" value="T2SS_protein-GspH"/>
</dbReference>
<evidence type="ECO:0000313" key="8">
    <source>
        <dbReference type="Proteomes" id="UP001500218"/>
    </source>
</evidence>
<dbReference type="NCBIfam" id="TIGR02532">
    <property type="entry name" value="IV_pilin_GFxxxE"/>
    <property type="match status" value="1"/>
</dbReference>
<keyword evidence="8" id="KW-1185">Reference proteome</keyword>
<dbReference type="PANTHER" id="PTHR30093">
    <property type="entry name" value="GENERAL SECRETION PATHWAY PROTEIN G"/>
    <property type="match status" value="1"/>
</dbReference>
<dbReference type="InterPro" id="IPR045584">
    <property type="entry name" value="Pilin-like"/>
</dbReference>
<organism evidence="7 8">
    <name type="scientific">Luedemannella flava</name>
    <dbReference type="NCBI Taxonomy" id="349316"/>
    <lineage>
        <taxon>Bacteria</taxon>
        <taxon>Bacillati</taxon>
        <taxon>Actinomycetota</taxon>
        <taxon>Actinomycetes</taxon>
        <taxon>Micromonosporales</taxon>
        <taxon>Micromonosporaceae</taxon>
        <taxon>Luedemannella</taxon>
    </lineage>
</organism>
<dbReference type="InterPro" id="IPR012902">
    <property type="entry name" value="N_methyl_site"/>
</dbReference>
<dbReference type="Proteomes" id="UP001500218">
    <property type="component" value="Unassembled WGS sequence"/>
</dbReference>
<dbReference type="SUPFAM" id="SSF54523">
    <property type="entry name" value="Pili subunits"/>
    <property type="match status" value="1"/>
</dbReference>